<comment type="caution">
    <text evidence="3">The sequence shown here is derived from an EMBL/GenBank/DDBJ whole genome shotgun (WGS) entry which is preliminary data.</text>
</comment>
<feature type="region of interest" description="Disordered" evidence="1">
    <location>
        <begin position="480"/>
        <end position="522"/>
    </location>
</feature>
<organism evidence="3 4">
    <name type="scientific">Fusarium sporotrichioides</name>
    <dbReference type="NCBI Taxonomy" id="5514"/>
    <lineage>
        <taxon>Eukaryota</taxon>
        <taxon>Fungi</taxon>
        <taxon>Dikarya</taxon>
        <taxon>Ascomycota</taxon>
        <taxon>Pezizomycotina</taxon>
        <taxon>Sordariomycetes</taxon>
        <taxon>Hypocreomycetidae</taxon>
        <taxon>Hypocreales</taxon>
        <taxon>Nectriaceae</taxon>
        <taxon>Fusarium</taxon>
    </lineage>
</organism>
<evidence type="ECO:0000256" key="2">
    <source>
        <dbReference type="SAM" id="SignalP"/>
    </source>
</evidence>
<gene>
    <name evidence="3" type="ORF">FSPOR_9282</name>
</gene>
<accession>A0A395RQP9</accession>
<dbReference type="AlphaFoldDB" id="A0A395RQP9"/>
<evidence type="ECO:0000256" key="1">
    <source>
        <dbReference type="SAM" id="MobiDB-lite"/>
    </source>
</evidence>
<keyword evidence="2" id="KW-0732">Signal</keyword>
<evidence type="ECO:0000313" key="4">
    <source>
        <dbReference type="Proteomes" id="UP000266152"/>
    </source>
</evidence>
<dbReference type="Proteomes" id="UP000266152">
    <property type="component" value="Unassembled WGS sequence"/>
</dbReference>
<name>A0A395RQP9_FUSSP</name>
<feature type="signal peptide" evidence="2">
    <location>
        <begin position="1"/>
        <end position="26"/>
    </location>
</feature>
<feature type="compositionally biased region" description="Polar residues" evidence="1">
    <location>
        <begin position="483"/>
        <end position="516"/>
    </location>
</feature>
<evidence type="ECO:0000313" key="3">
    <source>
        <dbReference type="EMBL" id="RGP62435.1"/>
    </source>
</evidence>
<keyword evidence="4" id="KW-1185">Reference proteome</keyword>
<reference evidence="3 4" key="1">
    <citation type="journal article" date="2018" name="PLoS Pathog.">
        <title>Evolution of structural diversity of trichothecenes, a family of toxins produced by plant pathogenic and entomopathogenic fungi.</title>
        <authorList>
            <person name="Proctor R.H."/>
            <person name="McCormick S.P."/>
            <person name="Kim H.S."/>
            <person name="Cardoza R.E."/>
            <person name="Stanley A.M."/>
            <person name="Lindo L."/>
            <person name="Kelly A."/>
            <person name="Brown D.W."/>
            <person name="Lee T."/>
            <person name="Vaughan M.M."/>
            <person name="Alexander N.J."/>
            <person name="Busman M."/>
            <person name="Gutierrez S."/>
        </authorList>
    </citation>
    <scope>NUCLEOTIDE SEQUENCE [LARGE SCALE GENOMIC DNA]</scope>
    <source>
        <strain evidence="3 4">NRRL 3299</strain>
    </source>
</reference>
<sequence>MNPSIVCAENISLLFLLHSFPSVPKATPIRKDQTNEAGYSLPFEKERELASTLAFLSTVNKSSFDDGNTDLSEMNRALSEILSQLTDTYAKPDAVDSLLGTIVAVCTERILSRLHLRSINKQKVKKPIDETLRQAVSSLRQLREKISNRRELMNSASVFEDMANKAVKLITAWTKHQTTARLRDIVEGIHKIWMIERLDELLNYIPNNLMDPNLRSSLHNIIRKVARYKEAARHLCRMAKKFPAVQRAEVISVTLQREMFAKTEVNHYSPSLPTTLQRIYSKHNLAANTSRIYSLLKLGAAQAEQMFSHHVLRSLEGAKVHAEIQLFYHIEMLHPVQLPRVVCSSKDACYLCDYFITTTTKLHSPKCHGRLYPGWRLPAVSTRDQTLERFNHHLEEEVCKSIRNLLRKKKKFSLPEPRESTILTIRRSVSTLAPSPIKPDTVDAIIEDDDMSPEKMAGKDSNQDTVTHSKDCLQVARDVPEHSVTSNDENPTKASNAPQTSHDQSQTISPCGSQSDAHQKDERKLRKLITGCVDNNDMSCIRVGPLTLYVEYSASHNGTTENVRRDLRFDVEWITDANDRPTKNNVGSNLVDIETSTYTASLPLNVLNQLDIYYRGHVWRVRLHS</sequence>
<proteinExistence type="predicted"/>
<feature type="chain" id="PRO_5017345573" evidence="2">
    <location>
        <begin position="27"/>
        <end position="625"/>
    </location>
</feature>
<dbReference type="Pfam" id="PF14441">
    <property type="entry name" value="OTT_1508_deam"/>
    <property type="match status" value="1"/>
</dbReference>
<protein>
    <submittedName>
        <fullName evidence="3">Heterokaryon incompatibility</fullName>
    </submittedName>
</protein>
<dbReference type="EMBL" id="PXOF01000148">
    <property type="protein sequence ID" value="RGP62435.1"/>
    <property type="molecule type" value="Genomic_DNA"/>
</dbReference>
<dbReference type="InterPro" id="IPR027796">
    <property type="entry name" value="OTT_1508_deam-like"/>
</dbReference>